<accession>A0ABS7G0J4</accession>
<evidence type="ECO:0000259" key="1">
    <source>
        <dbReference type="Pfam" id="PF13472"/>
    </source>
</evidence>
<reference evidence="2 3" key="1">
    <citation type="submission" date="2021-07" db="EMBL/GenBank/DDBJ databases">
        <title>Actinomadura sp. PM05-2 isolated from lichen.</title>
        <authorList>
            <person name="Somphong A."/>
            <person name="Phongsopitanun W."/>
            <person name="Tanasupawat S."/>
            <person name="Peongsungnone V."/>
        </authorList>
    </citation>
    <scope>NUCLEOTIDE SEQUENCE [LARGE SCALE GENOMIC DNA]</scope>
    <source>
        <strain evidence="2 3">PM05-2</strain>
    </source>
</reference>
<dbReference type="Pfam" id="PF13472">
    <property type="entry name" value="Lipase_GDSL_2"/>
    <property type="match status" value="1"/>
</dbReference>
<feature type="domain" description="SGNH hydrolase-type esterase" evidence="1">
    <location>
        <begin position="53"/>
        <end position="227"/>
    </location>
</feature>
<proteinExistence type="predicted"/>
<dbReference type="Gene3D" id="3.40.50.1110">
    <property type="entry name" value="SGNH hydrolase"/>
    <property type="match status" value="1"/>
</dbReference>
<dbReference type="Proteomes" id="UP000774570">
    <property type="component" value="Unassembled WGS sequence"/>
</dbReference>
<dbReference type="CDD" id="cd00229">
    <property type="entry name" value="SGNH_hydrolase"/>
    <property type="match status" value="1"/>
</dbReference>
<dbReference type="InterPro" id="IPR036514">
    <property type="entry name" value="SGNH_hydro_sf"/>
</dbReference>
<dbReference type="PROSITE" id="PS51257">
    <property type="entry name" value="PROKAR_LIPOPROTEIN"/>
    <property type="match status" value="1"/>
</dbReference>
<protein>
    <submittedName>
        <fullName evidence="2">SGNH/GDSL hydrolase family protein</fullName>
    </submittedName>
</protein>
<keyword evidence="3" id="KW-1185">Reference proteome</keyword>
<dbReference type="InterPro" id="IPR013830">
    <property type="entry name" value="SGNH_hydro"/>
</dbReference>
<dbReference type="RefSeq" id="WP_220168574.1">
    <property type="nucleotide sequence ID" value="NZ_JAIBOA010000015.1"/>
</dbReference>
<evidence type="ECO:0000313" key="3">
    <source>
        <dbReference type="Proteomes" id="UP000774570"/>
    </source>
</evidence>
<organism evidence="2 3">
    <name type="scientific">Actinomadura parmotrematis</name>
    <dbReference type="NCBI Taxonomy" id="2864039"/>
    <lineage>
        <taxon>Bacteria</taxon>
        <taxon>Bacillati</taxon>
        <taxon>Actinomycetota</taxon>
        <taxon>Actinomycetes</taxon>
        <taxon>Streptosporangiales</taxon>
        <taxon>Thermomonosporaceae</taxon>
        <taxon>Actinomadura</taxon>
    </lineage>
</organism>
<name>A0ABS7G0J4_9ACTN</name>
<gene>
    <name evidence="2" type="ORF">K1Y72_23435</name>
</gene>
<dbReference type="GO" id="GO:0016787">
    <property type="term" value="F:hydrolase activity"/>
    <property type="evidence" value="ECO:0007669"/>
    <property type="project" value="UniProtKB-KW"/>
</dbReference>
<evidence type="ECO:0000313" key="2">
    <source>
        <dbReference type="EMBL" id="MBW8485352.1"/>
    </source>
</evidence>
<keyword evidence="2" id="KW-0378">Hydrolase</keyword>
<sequence length="254" mass="26649">MPRPLPLASPPAPVLAPVLACLLALLLAACTTGLPGGRRETVDPPRRTPLVYALGDSYTVGVQGGATRATAFPAEAARRLGWRLVAAGHAGTGFVGTGRIGKPFATLFQEQLAWRDAPDLVIVSGGHNDVWYRPARVERSARSLLDTVRRRWPGVPLVLVGPLWGGDPGRKALAVRDLLGRVAAAAGATFLDPLAERWITGDRRKGTGNAPAYIRSDGTHPNAAGNAYLAGRFAADLRAAPALRRLVAAGDARG</sequence>
<dbReference type="SUPFAM" id="SSF52266">
    <property type="entry name" value="SGNH hydrolase"/>
    <property type="match status" value="1"/>
</dbReference>
<comment type="caution">
    <text evidence="2">The sequence shown here is derived from an EMBL/GenBank/DDBJ whole genome shotgun (WGS) entry which is preliminary data.</text>
</comment>
<dbReference type="EMBL" id="JAIBOA010000015">
    <property type="protein sequence ID" value="MBW8485352.1"/>
    <property type="molecule type" value="Genomic_DNA"/>
</dbReference>